<keyword evidence="4" id="KW-1185">Reference proteome</keyword>
<evidence type="ECO:0000256" key="1">
    <source>
        <dbReference type="ARBA" id="ARBA00007125"/>
    </source>
</evidence>
<dbReference type="InterPro" id="IPR003695">
    <property type="entry name" value="Ppx_GppA_N"/>
</dbReference>
<sequence length="341" mass="36907">MRLGVLDIGSNTVHLLLVDAHPGARPVPFASHKRPLSLVAYLDGKGRINEEGQQELISFVREAWDFAGLHRAEDMLAFCTSAIREAANGSEVLARVKQETGVLLDELTGPQEAAMTLVAVRRWYGWGAGTILDLDIGGGSFEMAIGHDEQPDAAVSVPLGAGRLTRDWLPGELPSARSMREAGDYIRTTLEEAIPQIDGAGRPDLTVGTSKTFRSLARITGAAPSAAGPYVRRELRRRDLYLWTHRLAAMPVEDRVNLPGVSVIRAPQLLAGAMVAHTAMELFKVEVMQICPWALREGLILKRFDHLLFDSDVPVGPVGTGPVDRALRPVVLSQPAGGPAR</sequence>
<dbReference type="EMBL" id="JAKLTQ010000014">
    <property type="protein sequence ID" value="MCG2623519.1"/>
    <property type="molecule type" value="Genomic_DNA"/>
</dbReference>
<dbReference type="SUPFAM" id="SSF53067">
    <property type="entry name" value="Actin-like ATPase domain"/>
    <property type="match status" value="2"/>
</dbReference>
<dbReference type="Pfam" id="PF02541">
    <property type="entry name" value="Ppx-GppA"/>
    <property type="match status" value="1"/>
</dbReference>
<evidence type="ECO:0000259" key="2">
    <source>
        <dbReference type="Pfam" id="PF02541"/>
    </source>
</evidence>
<dbReference type="RefSeq" id="WP_237822873.1">
    <property type="nucleotide sequence ID" value="NZ_JAKLTQ010000014.1"/>
</dbReference>
<proteinExistence type="inferred from homology"/>
<dbReference type="InterPro" id="IPR050273">
    <property type="entry name" value="GppA/Ppx_hydrolase"/>
</dbReference>
<comment type="similarity">
    <text evidence="1">Belongs to the GppA/Ppx family.</text>
</comment>
<dbReference type="PANTHER" id="PTHR30005:SF0">
    <property type="entry name" value="RETROGRADE REGULATION PROTEIN 2"/>
    <property type="match status" value="1"/>
</dbReference>
<evidence type="ECO:0000313" key="4">
    <source>
        <dbReference type="Proteomes" id="UP001165368"/>
    </source>
</evidence>
<dbReference type="Proteomes" id="UP001165368">
    <property type="component" value="Unassembled WGS sequence"/>
</dbReference>
<dbReference type="CDD" id="cd24056">
    <property type="entry name" value="ASKHA_NBD_MtPPX1-like"/>
    <property type="match status" value="1"/>
</dbReference>
<dbReference type="Gene3D" id="3.30.420.40">
    <property type="match status" value="1"/>
</dbReference>
<dbReference type="InterPro" id="IPR043129">
    <property type="entry name" value="ATPase_NBD"/>
</dbReference>
<comment type="caution">
    <text evidence="3">The sequence shown here is derived from an EMBL/GenBank/DDBJ whole genome shotgun (WGS) entry which is preliminary data.</text>
</comment>
<dbReference type="Gene3D" id="3.30.420.150">
    <property type="entry name" value="Exopolyphosphatase. Domain 2"/>
    <property type="match status" value="1"/>
</dbReference>
<gene>
    <name evidence="3" type="ORF">LVY72_16600</name>
</gene>
<dbReference type="PANTHER" id="PTHR30005">
    <property type="entry name" value="EXOPOLYPHOSPHATASE"/>
    <property type="match status" value="1"/>
</dbReference>
<accession>A0ABS9LAN3</accession>
<protein>
    <submittedName>
        <fullName evidence="3">Ppx/GppA family phosphatase</fullName>
    </submittedName>
</protein>
<feature type="domain" description="Ppx/GppA phosphatase N-terminal" evidence="2">
    <location>
        <begin position="27"/>
        <end position="303"/>
    </location>
</feature>
<name>A0ABS9LAN3_9MICC</name>
<evidence type="ECO:0000313" key="3">
    <source>
        <dbReference type="EMBL" id="MCG2623519.1"/>
    </source>
</evidence>
<organism evidence="3 4">
    <name type="scientific">Arthrobacter hankyongi</name>
    <dbReference type="NCBI Taxonomy" id="2904801"/>
    <lineage>
        <taxon>Bacteria</taxon>
        <taxon>Bacillati</taxon>
        <taxon>Actinomycetota</taxon>
        <taxon>Actinomycetes</taxon>
        <taxon>Micrococcales</taxon>
        <taxon>Micrococcaceae</taxon>
        <taxon>Arthrobacter</taxon>
    </lineage>
</organism>
<reference evidence="3" key="1">
    <citation type="submission" date="2022-01" db="EMBL/GenBank/DDBJ databases">
        <authorList>
            <person name="Jo J.-H."/>
            <person name="Im W.-T."/>
        </authorList>
    </citation>
    <scope>NUCLEOTIDE SEQUENCE</scope>
    <source>
        <strain evidence="3">I2-34</strain>
    </source>
</reference>